<comment type="caution">
    <text evidence="3">The sequence shown here is derived from an EMBL/GenBank/DDBJ whole genome shotgun (WGS) entry which is preliminary data.</text>
</comment>
<evidence type="ECO:0000256" key="2">
    <source>
        <dbReference type="SAM" id="SignalP"/>
    </source>
</evidence>
<feature type="signal peptide" evidence="2">
    <location>
        <begin position="1"/>
        <end position="18"/>
    </location>
</feature>
<protein>
    <recommendedName>
        <fullName evidence="5">GPI anchored protein</fullName>
    </recommendedName>
</protein>
<sequence>MKPTTVVCVLAFAHHGLANIHLGPSLMDQITSPVGARALLEKRDICDSGNWCLYNCCGYDQCAFICCGLDMTGQGVGCGFGQSCEYAHQSVFIGCCDRLQIGTCTGTATMITMSTIYGGVTTTDEPSSTSQEPSTLSDDPTKTSTLSTTSRTPLPTFTSSNSSSEEPIETSTTDSSTTTTPPPSSVDQESSSSSRTPTDDSTVPDDLTSAPAPMVPETTQTDAAAVVNPSMWFVAGLGAMLAL</sequence>
<feature type="compositionally biased region" description="Polar residues" evidence="1">
    <location>
        <begin position="121"/>
        <end position="132"/>
    </location>
</feature>
<proteinExistence type="predicted"/>
<feature type="compositionally biased region" description="Low complexity" evidence="1">
    <location>
        <begin position="133"/>
        <end position="209"/>
    </location>
</feature>
<evidence type="ECO:0000313" key="3">
    <source>
        <dbReference type="EMBL" id="KAL2809046.1"/>
    </source>
</evidence>
<keyword evidence="2" id="KW-0732">Signal</keyword>
<keyword evidence="4" id="KW-1185">Reference proteome</keyword>
<dbReference type="EMBL" id="JBFXLT010000097">
    <property type="protein sequence ID" value="KAL2809046.1"/>
    <property type="molecule type" value="Genomic_DNA"/>
</dbReference>
<name>A0ABR4H0R5_9EURO</name>
<feature type="chain" id="PRO_5045406059" description="GPI anchored protein" evidence="2">
    <location>
        <begin position="19"/>
        <end position="243"/>
    </location>
</feature>
<feature type="region of interest" description="Disordered" evidence="1">
    <location>
        <begin position="121"/>
        <end position="215"/>
    </location>
</feature>
<evidence type="ECO:0000256" key="1">
    <source>
        <dbReference type="SAM" id="MobiDB-lite"/>
    </source>
</evidence>
<evidence type="ECO:0008006" key="5">
    <source>
        <dbReference type="Google" id="ProtNLM"/>
    </source>
</evidence>
<dbReference type="Proteomes" id="UP001610334">
    <property type="component" value="Unassembled WGS sequence"/>
</dbReference>
<accession>A0ABR4H0R5</accession>
<reference evidence="3 4" key="1">
    <citation type="submission" date="2024-07" db="EMBL/GenBank/DDBJ databases">
        <title>Section-level genome sequencing and comparative genomics of Aspergillus sections Usti and Cavernicolus.</title>
        <authorList>
            <consortium name="Lawrence Berkeley National Laboratory"/>
            <person name="Nybo J.L."/>
            <person name="Vesth T.C."/>
            <person name="Theobald S."/>
            <person name="Frisvad J.C."/>
            <person name="Larsen T.O."/>
            <person name="Kjaerboelling I."/>
            <person name="Rothschild-Mancinelli K."/>
            <person name="Lyhne E.K."/>
            <person name="Kogle M.E."/>
            <person name="Barry K."/>
            <person name="Clum A."/>
            <person name="Na H."/>
            <person name="Ledsgaard L."/>
            <person name="Lin J."/>
            <person name="Lipzen A."/>
            <person name="Kuo A."/>
            <person name="Riley R."/>
            <person name="Mondo S."/>
            <person name="Labutti K."/>
            <person name="Haridas S."/>
            <person name="Pangalinan J."/>
            <person name="Salamov A.A."/>
            <person name="Simmons B.A."/>
            <person name="Magnuson J.K."/>
            <person name="Chen J."/>
            <person name="Drula E."/>
            <person name="Henrissat B."/>
            <person name="Wiebenga A."/>
            <person name="Lubbers R.J."/>
            <person name="Gomes A.C."/>
            <person name="Makela M.R."/>
            <person name="Stajich J."/>
            <person name="Grigoriev I.V."/>
            <person name="Mortensen U.H."/>
            <person name="De Vries R.P."/>
            <person name="Baker S.E."/>
            <person name="Andersen M.R."/>
        </authorList>
    </citation>
    <scope>NUCLEOTIDE SEQUENCE [LARGE SCALE GENOMIC DNA]</scope>
    <source>
        <strain evidence="3 4">CBS 588.65</strain>
    </source>
</reference>
<organism evidence="3 4">
    <name type="scientific">Aspergillus granulosus</name>
    <dbReference type="NCBI Taxonomy" id="176169"/>
    <lineage>
        <taxon>Eukaryota</taxon>
        <taxon>Fungi</taxon>
        <taxon>Dikarya</taxon>
        <taxon>Ascomycota</taxon>
        <taxon>Pezizomycotina</taxon>
        <taxon>Eurotiomycetes</taxon>
        <taxon>Eurotiomycetidae</taxon>
        <taxon>Eurotiales</taxon>
        <taxon>Aspergillaceae</taxon>
        <taxon>Aspergillus</taxon>
        <taxon>Aspergillus subgen. Nidulantes</taxon>
    </lineage>
</organism>
<evidence type="ECO:0000313" key="4">
    <source>
        <dbReference type="Proteomes" id="UP001610334"/>
    </source>
</evidence>
<gene>
    <name evidence="3" type="ORF">BJX63DRAFT_406933</name>
</gene>